<evidence type="ECO:0000256" key="4">
    <source>
        <dbReference type="ARBA" id="ARBA00022452"/>
    </source>
</evidence>
<dbReference type="Gene3D" id="1.20.1600.10">
    <property type="entry name" value="Outer membrane efflux proteins (OEP)"/>
    <property type="match status" value="1"/>
</dbReference>
<dbReference type="GO" id="GO:1990281">
    <property type="term" value="C:efflux pump complex"/>
    <property type="evidence" value="ECO:0007669"/>
    <property type="project" value="TreeGrafter"/>
</dbReference>
<evidence type="ECO:0000256" key="6">
    <source>
        <dbReference type="ARBA" id="ARBA00023136"/>
    </source>
</evidence>
<dbReference type="EMBL" id="LYVI01000015">
    <property type="protein sequence ID" value="OBU59732.1"/>
    <property type="molecule type" value="Genomic_DNA"/>
</dbReference>
<dbReference type="GO" id="GO:0015562">
    <property type="term" value="F:efflux transmembrane transporter activity"/>
    <property type="evidence" value="ECO:0007669"/>
    <property type="project" value="InterPro"/>
</dbReference>
<dbReference type="AlphaFoldDB" id="A0AAP7GPW4"/>
<gene>
    <name evidence="9" type="ORF">A9K56_17950</name>
</gene>
<dbReference type="InterPro" id="IPR051906">
    <property type="entry name" value="TolC-like"/>
</dbReference>
<dbReference type="PANTHER" id="PTHR30026">
    <property type="entry name" value="OUTER MEMBRANE PROTEIN TOLC"/>
    <property type="match status" value="1"/>
</dbReference>
<reference evidence="9 10" key="1">
    <citation type="submission" date="2016-05" db="EMBL/GenBank/DDBJ databases">
        <title>Draft Genome Sequences of Stenotrophomonas maltophilia Strains Sm32COP, Sm41DVV, Sm46PAILV, SmF3, SmF22, SmSOFb1 and SmCVFa1, Isolated from Different Manures, in France.</title>
        <authorList>
            <person name="Nazaret S."/>
            <person name="Bodilis J."/>
        </authorList>
    </citation>
    <scope>NUCLEOTIDE SEQUENCE [LARGE SCALE GENOMIC DNA]</scope>
    <source>
        <strain evidence="9 10">Sm41DVV</strain>
    </source>
</reference>
<organism evidence="9 10">
    <name type="scientific">Stenotrophomonas maltophilia</name>
    <name type="common">Pseudomonas maltophilia</name>
    <name type="synonym">Xanthomonas maltophilia</name>
    <dbReference type="NCBI Taxonomy" id="40324"/>
    <lineage>
        <taxon>Bacteria</taxon>
        <taxon>Pseudomonadati</taxon>
        <taxon>Pseudomonadota</taxon>
        <taxon>Gammaproteobacteria</taxon>
        <taxon>Lysobacterales</taxon>
        <taxon>Lysobacteraceae</taxon>
        <taxon>Stenotrophomonas</taxon>
        <taxon>Stenotrophomonas maltophilia group</taxon>
    </lineage>
</organism>
<accession>A0AAP7GPW4</accession>
<comment type="caution">
    <text evidence="9">The sequence shown here is derived from an EMBL/GenBank/DDBJ whole genome shotgun (WGS) entry which is preliminary data.</text>
</comment>
<comment type="similarity">
    <text evidence="2">Belongs to the outer membrane factor (OMF) (TC 1.B.17) family.</text>
</comment>
<dbReference type="Pfam" id="PF02321">
    <property type="entry name" value="OEP"/>
    <property type="match status" value="2"/>
</dbReference>
<dbReference type="PANTHER" id="PTHR30026:SF22">
    <property type="entry name" value="OUTER MEMBRANE EFFLUX PROTEIN"/>
    <property type="match status" value="1"/>
</dbReference>
<name>A0AAP7GPW4_STEMA</name>
<evidence type="ECO:0000256" key="5">
    <source>
        <dbReference type="ARBA" id="ARBA00022692"/>
    </source>
</evidence>
<proteinExistence type="inferred from homology"/>
<evidence type="ECO:0000256" key="7">
    <source>
        <dbReference type="ARBA" id="ARBA00023237"/>
    </source>
</evidence>
<dbReference type="InterPro" id="IPR003423">
    <property type="entry name" value="OMP_efflux"/>
</dbReference>
<protein>
    <recommendedName>
        <fullName evidence="11">TolC family protein</fullName>
    </recommendedName>
</protein>
<evidence type="ECO:0000313" key="9">
    <source>
        <dbReference type="EMBL" id="OBU59732.1"/>
    </source>
</evidence>
<evidence type="ECO:0000256" key="3">
    <source>
        <dbReference type="ARBA" id="ARBA00022448"/>
    </source>
</evidence>
<feature type="chain" id="PRO_5043019423" description="TolC family protein" evidence="8">
    <location>
        <begin position="30"/>
        <end position="424"/>
    </location>
</feature>
<sequence length="424" mass="46921">MPQRRSRRRWAGGAFALLLLCGLPAGASAMSVEQAVETGLAIHPRVRAALSEAERAGTDVKIARGGYFPALQISGGPQAGHMSEMVYDVTLSQMLFDWGRTRSQVEAASATQRRYLAALEVARDDAALDIIETYLDVLVARERVVAVRDFLQRIEGVRGMARDRSGSGYADRTELDRAQLEFARGQDQLAFEEGALRDANNQLALLLGRDPGPLQAPDLPAGRRAWQRDGLDAAIEAAPLLRESREDAAAAEAELAESRAALKPQLNVEASALRREIGGQMENDSVVSLRLRMDVLRGFSNFQRPAAARQRLEAAQWSADATRRDLRRKMRTLFDNADALVLREQALQQQVEESTHVGGLYHDQFQVGRRDIIDLLSVQRERMEAERQLATLRMERVRIDYRAAAQIGQLGELLGGRTHADAAH</sequence>
<keyword evidence="3" id="KW-0813">Transport</keyword>
<evidence type="ECO:0000256" key="8">
    <source>
        <dbReference type="SAM" id="SignalP"/>
    </source>
</evidence>
<comment type="subcellular location">
    <subcellularLocation>
        <location evidence="1">Cell outer membrane</location>
    </subcellularLocation>
</comment>
<evidence type="ECO:0000313" key="10">
    <source>
        <dbReference type="Proteomes" id="UP000092125"/>
    </source>
</evidence>
<keyword evidence="4" id="KW-1134">Transmembrane beta strand</keyword>
<dbReference type="GO" id="GO:0015288">
    <property type="term" value="F:porin activity"/>
    <property type="evidence" value="ECO:0007669"/>
    <property type="project" value="TreeGrafter"/>
</dbReference>
<evidence type="ECO:0000256" key="1">
    <source>
        <dbReference type="ARBA" id="ARBA00004442"/>
    </source>
</evidence>
<keyword evidence="5" id="KW-0812">Transmembrane</keyword>
<dbReference type="SUPFAM" id="SSF56954">
    <property type="entry name" value="Outer membrane efflux proteins (OEP)"/>
    <property type="match status" value="1"/>
</dbReference>
<evidence type="ECO:0000256" key="2">
    <source>
        <dbReference type="ARBA" id="ARBA00007613"/>
    </source>
</evidence>
<keyword evidence="8" id="KW-0732">Signal</keyword>
<evidence type="ECO:0008006" key="11">
    <source>
        <dbReference type="Google" id="ProtNLM"/>
    </source>
</evidence>
<feature type="signal peptide" evidence="8">
    <location>
        <begin position="1"/>
        <end position="29"/>
    </location>
</feature>
<dbReference type="Proteomes" id="UP000092125">
    <property type="component" value="Unassembled WGS sequence"/>
</dbReference>
<keyword evidence="7" id="KW-0998">Cell outer membrane</keyword>
<keyword evidence="6" id="KW-0472">Membrane</keyword>
<dbReference type="GO" id="GO:0009279">
    <property type="term" value="C:cell outer membrane"/>
    <property type="evidence" value="ECO:0007669"/>
    <property type="project" value="UniProtKB-SubCell"/>
</dbReference>